<evidence type="ECO:0000313" key="2">
    <source>
        <dbReference type="EMBL" id="KGO53532.1"/>
    </source>
</evidence>
<reference evidence="2 3" key="1">
    <citation type="journal article" date="2015" name="Mol. Plant Microbe Interact.">
        <title>Genome, transcriptome, and functional analyses of Penicillium expansum provide new insights into secondary metabolism and pathogenicity.</title>
        <authorList>
            <person name="Ballester A.R."/>
            <person name="Marcet-Houben M."/>
            <person name="Levin E."/>
            <person name="Sela N."/>
            <person name="Selma-Lazaro C."/>
            <person name="Carmona L."/>
            <person name="Wisniewski M."/>
            <person name="Droby S."/>
            <person name="Gonzalez-Candelas L."/>
            <person name="Gabaldon T."/>
        </authorList>
    </citation>
    <scope>NUCLEOTIDE SEQUENCE [LARGE SCALE GENOMIC DNA]</scope>
    <source>
        <strain evidence="2 3">MD-8</strain>
    </source>
</reference>
<dbReference type="OrthoDB" id="4368295at2759"/>
<dbReference type="RefSeq" id="XP_016596134.1">
    <property type="nucleotide sequence ID" value="XM_016743411.1"/>
</dbReference>
<evidence type="ECO:0000313" key="3">
    <source>
        <dbReference type="Proteomes" id="UP000030143"/>
    </source>
</evidence>
<feature type="region of interest" description="Disordered" evidence="1">
    <location>
        <begin position="1"/>
        <end position="64"/>
    </location>
</feature>
<dbReference type="GeneID" id="27678831"/>
<organism evidence="2 3">
    <name type="scientific">Penicillium expansum</name>
    <name type="common">Blue mold rot fungus</name>
    <dbReference type="NCBI Taxonomy" id="27334"/>
    <lineage>
        <taxon>Eukaryota</taxon>
        <taxon>Fungi</taxon>
        <taxon>Dikarya</taxon>
        <taxon>Ascomycota</taxon>
        <taxon>Pezizomycotina</taxon>
        <taxon>Eurotiomycetes</taxon>
        <taxon>Eurotiomycetidae</taxon>
        <taxon>Eurotiales</taxon>
        <taxon>Aspergillaceae</taxon>
        <taxon>Penicillium</taxon>
    </lineage>
</organism>
<dbReference type="VEuPathDB" id="FungiDB:PEXP_068010"/>
<proteinExistence type="predicted"/>
<feature type="compositionally biased region" description="Basic and acidic residues" evidence="1">
    <location>
        <begin position="34"/>
        <end position="57"/>
    </location>
</feature>
<dbReference type="AlphaFoldDB" id="A0A0A2JDN8"/>
<accession>A0A0A2JDN8</accession>
<evidence type="ECO:0000256" key="1">
    <source>
        <dbReference type="SAM" id="MobiDB-lite"/>
    </source>
</evidence>
<dbReference type="EMBL" id="JQFZ01000250">
    <property type="protein sequence ID" value="KGO53532.1"/>
    <property type="molecule type" value="Genomic_DNA"/>
</dbReference>
<dbReference type="HOGENOM" id="CLU_180225_0_0_1"/>
<keyword evidence="3" id="KW-1185">Reference proteome</keyword>
<comment type="caution">
    <text evidence="2">The sequence shown here is derived from an EMBL/GenBank/DDBJ whole genome shotgun (WGS) entry which is preliminary data.</text>
</comment>
<protein>
    <submittedName>
        <fullName evidence="2">Uncharacterized protein</fullName>
    </submittedName>
</protein>
<dbReference type="Proteomes" id="UP000030143">
    <property type="component" value="Unassembled WGS sequence"/>
</dbReference>
<name>A0A0A2JDN8_PENEN</name>
<gene>
    <name evidence="2" type="ORF">PEX2_061400</name>
</gene>
<sequence length="102" mass="11356">MGEDLQTDFPSARKPRNLEVKFKQLGRGSLNPRQAERNEGEGGKVGRREVEERRSQREQQIQEGNLDGNLDWGCILITIHGITRCHPTGANQSMGSIIGGWG</sequence>